<dbReference type="InterPro" id="IPR002347">
    <property type="entry name" value="SDR_fam"/>
</dbReference>
<dbReference type="FunFam" id="3.40.50.720:FF:000084">
    <property type="entry name" value="Short-chain dehydrogenase reductase"/>
    <property type="match status" value="1"/>
</dbReference>
<protein>
    <submittedName>
        <fullName evidence="3">Putative oxidoreductase</fullName>
    </submittedName>
</protein>
<dbReference type="RefSeq" id="WP_012688434.1">
    <property type="nucleotide sequence ID" value="NC_012522.1"/>
</dbReference>
<dbReference type="HOGENOM" id="CLU_010194_2_1_11"/>
<dbReference type="Proteomes" id="UP000002212">
    <property type="component" value="Chromosome"/>
</dbReference>
<dbReference type="AlphaFoldDB" id="C1AW28"/>
<dbReference type="PANTHER" id="PTHR43669:SF8">
    <property type="entry name" value="SHORT-CHAIN TYPE DEHYDROGENASE_REDUCTASE-RELATED"/>
    <property type="match status" value="1"/>
</dbReference>
<evidence type="ECO:0000256" key="1">
    <source>
        <dbReference type="ARBA" id="ARBA00006484"/>
    </source>
</evidence>
<dbReference type="PROSITE" id="PS00061">
    <property type="entry name" value="ADH_SHORT"/>
    <property type="match status" value="1"/>
</dbReference>
<name>C1AW28_RHOOB</name>
<dbReference type="KEGG" id="rop:ROP_12110"/>
<gene>
    <name evidence="3" type="ordered locus">ROP_12110</name>
</gene>
<dbReference type="PANTHER" id="PTHR43669">
    <property type="entry name" value="5-KETO-D-GLUCONATE 5-REDUCTASE"/>
    <property type="match status" value="1"/>
</dbReference>
<evidence type="ECO:0000313" key="4">
    <source>
        <dbReference type="Proteomes" id="UP000002212"/>
    </source>
</evidence>
<dbReference type="InterPro" id="IPR020904">
    <property type="entry name" value="Sc_DH/Rdtase_CS"/>
</dbReference>
<dbReference type="PRINTS" id="PR00081">
    <property type="entry name" value="GDHRDH"/>
</dbReference>
<dbReference type="STRING" id="632772.ROP_12110"/>
<evidence type="ECO:0000313" key="3">
    <source>
        <dbReference type="EMBL" id="BAH49458.1"/>
    </source>
</evidence>
<dbReference type="EMBL" id="AP011115">
    <property type="protein sequence ID" value="BAH49458.1"/>
    <property type="molecule type" value="Genomic_DNA"/>
</dbReference>
<reference evidence="3 4" key="1">
    <citation type="submission" date="2009-03" db="EMBL/GenBank/DDBJ databases">
        <title>Comparison of the complete genome sequences of Rhodococcus erythropolis PR4 and Rhodococcus opacus B4.</title>
        <authorList>
            <person name="Takarada H."/>
            <person name="Sekine M."/>
            <person name="Hosoyama A."/>
            <person name="Yamada R."/>
            <person name="Fujisawa T."/>
            <person name="Omata S."/>
            <person name="Shimizu A."/>
            <person name="Tsukatani N."/>
            <person name="Tanikawa S."/>
            <person name="Fujita N."/>
            <person name="Harayama S."/>
        </authorList>
    </citation>
    <scope>NUCLEOTIDE SEQUENCE [LARGE SCALE GENOMIC DNA]</scope>
    <source>
        <strain evidence="3 4">B4</strain>
    </source>
</reference>
<dbReference type="GO" id="GO:0016491">
    <property type="term" value="F:oxidoreductase activity"/>
    <property type="evidence" value="ECO:0007669"/>
    <property type="project" value="UniProtKB-KW"/>
</dbReference>
<comment type="similarity">
    <text evidence="1">Belongs to the short-chain dehydrogenases/reductases (SDR) family.</text>
</comment>
<dbReference type="SUPFAM" id="SSF51735">
    <property type="entry name" value="NAD(P)-binding Rossmann-fold domains"/>
    <property type="match status" value="1"/>
</dbReference>
<organism evidence="3 4">
    <name type="scientific">Rhodococcus opacus (strain B4)</name>
    <dbReference type="NCBI Taxonomy" id="632772"/>
    <lineage>
        <taxon>Bacteria</taxon>
        <taxon>Bacillati</taxon>
        <taxon>Actinomycetota</taxon>
        <taxon>Actinomycetes</taxon>
        <taxon>Mycobacteriales</taxon>
        <taxon>Nocardiaceae</taxon>
        <taxon>Rhodococcus</taxon>
    </lineage>
</organism>
<accession>C1AW28</accession>
<dbReference type="Pfam" id="PF00106">
    <property type="entry name" value="adh_short"/>
    <property type="match status" value="1"/>
</dbReference>
<proteinExistence type="inferred from homology"/>
<sequence length="275" mass="29197">MKVARKVAIVTGGGGGIGGAIADRLAERGAKVLVADLDPTAASAVADGINARHPGSAVAEDADVADADQIRRIIERAETEFGPVDLYFANAGIAGAPGLDADDADWDLAFDVNVRAHIRAAQQLVPKWIERGEGYFVSTASAAGLLTQIGSATYAVTKHAAVSFSEWLSVTYGDRGIRVSCLCPMGVETKLMRSGQNSGDPLGVAATKAVVSAGEVLQPEQVADIVLDAVDRETFLILPHESVLAMYRQKGSDYDRWLRGMRRYQSSLLEHCDTR</sequence>
<keyword evidence="2" id="KW-0560">Oxidoreductase</keyword>
<dbReference type="PATRIC" id="fig|632772.20.peg.1282"/>
<dbReference type="CDD" id="cd05233">
    <property type="entry name" value="SDR_c"/>
    <property type="match status" value="1"/>
</dbReference>
<dbReference type="InterPro" id="IPR036291">
    <property type="entry name" value="NAD(P)-bd_dom_sf"/>
</dbReference>
<dbReference type="OrthoDB" id="210852at2"/>
<evidence type="ECO:0000256" key="2">
    <source>
        <dbReference type="ARBA" id="ARBA00023002"/>
    </source>
</evidence>
<dbReference type="Gene3D" id="3.40.50.720">
    <property type="entry name" value="NAD(P)-binding Rossmann-like Domain"/>
    <property type="match status" value="1"/>
</dbReference>